<dbReference type="KEGG" id="ccin:107272224"/>
<reference evidence="2" key="1">
    <citation type="submission" date="2025-08" db="UniProtKB">
        <authorList>
            <consortium name="RefSeq"/>
        </authorList>
    </citation>
    <scope>IDENTIFICATION</scope>
</reference>
<name>A0AAJ7RRG3_CEPCN</name>
<evidence type="ECO:0000313" key="2">
    <source>
        <dbReference type="RefSeq" id="XP_024945315.1"/>
    </source>
</evidence>
<gene>
    <name evidence="2" type="primary">LOC107272224</name>
</gene>
<protein>
    <submittedName>
        <fullName evidence="2">Uncharacterized protein LOC107272224</fullName>
    </submittedName>
</protein>
<accession>A0AAJ7RRG3</accession>
<sequence>MNVSIEKKMMFTIWTLAKPGSFLAVGDRFGLSKSTGHQIFKNMITILANLLPKYVKWPNDTSRALSEKVFEARSCGISGVIRAIDGCHIPCKHPVGNAIDYYNRKRYHSIILQGS</sequence>
<organism evidence="1 2">
    <name type="scientific">Cephus cinctus</name>
    <name type="common">Wheat stem sawfly</name>
    <dbReference type="NCBI Taxonomy" id="211228"/>
    <lineage>
        <taxon>Eukaryota</taxon>
        <taxon>Metazoa</taxon>
        <taxon>Ecdysozoa</taxon>
        <taxon>Arthropoda</taxon>
        <taxon>Hexapoda</taxon>
        <taxon>Insecta</taxon>
        <taxon>Pterygota</taxon>
        <taxon>Neoptera</taxon>
        <taxon>Endopterygota</taxon>
        <taxon>Hymenoptera</taxon>
        <taxon>Cephoidea</taxon>
        <taxon>Cephidae</taxon>
        <taxon>Cephus</taxon>
    </lineage>
</organism>
<dbReference type="RefSeq" id="XP_024945315.1">
    <property type="nucleotide sequence ID" value="XM_025089547.1"/>
</dbReference>
<dbReference type="AlphaFoldDB" id="A0AAJ7RRG3"/>
<proteinExistence type="predicted"/>
<dbReference type="GeneID" id="107272224"/>
<evidence type="ECO:0000313" key="1">
    <source>
        <dbReference type="Proteomes" id="UP000694920"/>
    </source>
</evidence>
<dbReference type="Proteomes" id="UP000694920">
    <property type="component" value="Unplaced"/>
</dbReference>
<keyword evidence="1" id="KW-1185">Reference proteome</keyword>